<dbReference type="RefSeq" id="WP_133772848.1">
    <property type="nucleotide sequence ID" value="NZ_SNZR01000014.1"/>
</dbReference>
<comment type="caution">
    <text evidence="8">The sequence shown here is derived from an EMBL/GenBank/DDBJ whole genome shotgun (WGS) entry which is preliminary data.</text>
</comment>
<evidence type="ECO:0000256" key="7">
    <source>
        <dbReference type="SAM" id="SignalP"/>
    </source>
</evidence>
<keyword evidence="5" id="KW-0430">Lectin</keyword>
<keyword evidence="4" id="KW-1003">Cell membrane</keyword>
<evidence type="ECO:0000256" key="4">
    <source>
        <dbReference type="ARBA" id="ARBA00022475"/>
    </source>
</evidence>
<evidence type="ECO:0000256" key="2">
    <source>
        <dbReference type="ARBA" id="ARBA00010270"/>
    </source>
</evidence>
<accession>A0A4R7BUT6</accession>
<dbReference type="AlphaFoldDB" id="A0A4R7BUT6"/>
<dbReference type="Proteomes" id="UP000295122">
    <property type="component" value="Unassembled WGS sequence"/>
</dbReference>
<evidence type="ECO:0000256" key="6">
    <source>
        <dbReference type="ARBA" id="ARBA00025321"/>
    </source>
</evidence>
<feature type="signal peptide" evidence="7">
    <location>
        <begin position="1"/>
        <end position="23"/>
    </location>
</feature>
<proteinExistence type="inferred from homology"/>
<organism evidence="8 9">
    <name type="scientific">Enterovirga rhinocerotis</name>
    <dbReference type="NCBI Taxonomy" id="1339210"/>
    <lineage>
        <taxon>Bacteria</taxon>
        <taxon>Pseudomonadati</taxon>
        <taxon>Pseudomonadota</taxon>
        <taxon>Alphaproteobacteria</taxon>
        <taxon>Hyphomicrobiales</taxon>
        <taxon>Methylobacteriaceae</taxon>
        <taxon>Enterovirga</taxon>
    </lineage>
</organism>
<keyword evidence="4" id="KW-0472">Membrane</keyword>
<dbReference type="InterPro" id="IPR012413">
    <property type="entry name" value="BA14K"/>
</dbReference>
<dbReference type="EMBL" id="SNZR01000014">
    <property type="protein sequence ID" value="TDR89261.1"/>
    <property type="molecule type" value="Genomic_DNA"/>
</dbReference>
<gene>
    <name evidence="8" type="ORF">EV668_3751</name>
</gene>
<dbReference type="OrthoDB" id="7889197at2"/>
<evidence type="ECO:0000256" key="5">
    <source>
        <dbReference type="ARBA" id="ARBA00022734"/>
    </source>
</evidence>
<evidence type="ECO:0000313" key="9">
    <source>
        <dbReference type="Proteomes" id="UP000295122"/>
    </source>
</evidence>
<dbReference type="GO" id="GO:0030246">
    <property type="term" value="F:carbohydrate binding"/>
    <property type="evidence" value="ECO:0007669"/>
    <property type="project" value="UniProtKB-KW"/>
</dbReference>
<evidence type="ECO:0000256" key="3">
    <source>
        <dbReference type="ARBA" id="ARBA00020552"/>
    </source>
</evidence>
<keyword evidence="9" id="KW-1185">Reference proteome</keyword>
<dbReference type="GO" id="GO:0016020">
    <property type="term" value="C:membrane"/>
    <property type="evidence" value="ECO:0007669"/>
    <property type="project" value="UniProtKB-SubCell"/>
</dbReference>
<comment type="function">
    <text evidence="6">Has immunoglobulin-binding and hemagglutination properties, and can bind to mannose. Essential for virulence. May be involved in LPS biosynthesis or polysaccharide transport.</text>
</comment>
<evidence type="ECO:0000256" key="1">
    <source>
        <dbReference type="ARBA" id="ARBA00004167"/>
    </source>
</evidence>
<comment type="similarity">
    <text evidence="2">Belongs to the BA14k family.</text>
</comment>
<comment type="subcellular location">
    <subcellularLocation>
        <location evidence="1">Membrane</location>
        <topology evidence="1">Single-pass membrane protein</topology>
    </subcellularLocation>
</comment>
<feature type="chain" id="PRO_5020602060" description="Lectin-like protein BA14k" evidence="7">
    <location>
        <begin position="24"/>
        <end position="144"/>
    </location>
</feature>
<evidence type="ECO:0000313" key="8">
    <source>
        <dbReference type="EMBL" id="TDR89261.1"/>
    </source>
</evidence>
<keyword evidence="7" id="KW-0732">Signal</keyword>
<protein>
    <recommendedName>
        <fullName evidence="3">Lectin-like protein BA14k</fullName>
    </recommendedName>
</protein>
<sequence length="144" mass="15274">MRRVSVLASAALLGFALTSAASAAPAPQDVLRGAQAQAYPSEAFSQHRHYGHRHHAPRYHAAPRYHGHRHYGHRHYRRNGGAVAAGVAGGLALGLLGAAIAAQPGPAVAGGPGWYDYCARRFGPTFDPRSGTYLGADGYRHPCR</sequence>
<reference evidence="8 9" key="1">
    <citation type="submission" date="2019-03" db="EMBL/GenBank/DDBJ databases">
        <title>Genomic Encyclopedia of Type Strains, Phase IV (KMG-IV): sequencing the most valuable type-strain genomes for metagenomic binning, comparative biology and taxonomic classification.</title>
        <authorList>
            <person name="Goeker M."/>
        </authorList>
    </citation>
    <scope>NUCLEOTIDE SEQUENCE [LARGE SCALE GENOMIC DNA]</scope>
    <source>
        <strain evidence="8 9">DSM 25903</strain>
    </source>
</reference>
<name>A0A4R7BUT6_9HYPH</name>
<dbReference type="Pfam" id="PF07886">
    <property type="entry name" value="BA14K"/>
    <property type="match status" value="1"/>
</dbReference>